<dbReference type="InterPro" id="IPR046112">
    <property type="entry name" value="DUF6049"/>
</dbReference>
<gene>
    <name evidence="3" type="ORF">ACFFN1_15410</name>
</gene>
<feature type="transmembrane region" description="Helical" evidence="2">
    <location>
        <begin position="828"/>
        <end position="849"/>
    </location>
</feature>
<feature type="compositionally biased region" description="Acidic residues" evidence="1">
    <location>
        <begin position="157"/>
        <end position="171"/>
    </location>
</feature>
<dbReference type="Pfam" id="PF19516">
    <property type="entry name" value="DUF6049"/>
    <property type="match status" value="1"/>
</dbReference>
<protein>
    <submittedName>
        <fullName evidence="3">DUF6049 family protein</fullName>
    </submittedName>
</protein>
<keyword evidence="2" id="KW-0812">Transmembrane</keyword>
<evidence type="ECO:0000256" key="2">
    <source>
        <dbReference type="SAM" id="Phobius"/>
    </source>
</evidence>
<feature type="region of interest" description="Disordered" evidence="1">
    <location>
        <begin position="321"/>
        <end position="400"/>
    </location>
</feature>
<dbReference type="RefSeq" id="WP_376841749.1">
    <property type="nucleotide sequence ID" value="NZ_JBHMAU010000130.1"/>
</dbReference>
<accession>A0ABV5X5P7</accession>
<reference evidence="3 4" key="1">
    <citation type="submission" date="2024-09" db="EMBL/GenBank/DDBJ databases">
        <authorList>
            <person name="Sun Q."/>
            <person name="Mori K."/>
        </authorList>
    </citation>
    <scope>NUCLEOTIDE SEQUENCE [LARGE SCALE GENOMIC DNA]</scope>
    <source>
        <strain evidence="3 4">JCM 11683</strain>
    </source>
</reference>
<feature type="region of interest" description="Disordered" evidence="1">
    <location>
        <begin position="778"/>
        <end position="799"/>
    </location>
</feature>
<name>A0ABV5X5P7_9MICO</name>
<feature type="region of interest" description="Disordered" evidence="1">
    <location>
        <begin position="147"/>
        <end position="171"/>
    </location>
</feature>
<keyword evidence="4" id="KW-1185">Reference proteome</keyword>
<evidence type="ECO:0000256" key="1">
    <source>
        <dbReference type="SAM" id="MobiDB-lite"/>
    </source>
</evidence>
<comment type="caution">
    <text evidence="3">The sequence shown here is derived from an EMBL/GenBank/DDBJ whole genome shotgun (WGS) entry which is preliminary data.</text>
</comment>
<dbReference type="Proteomes" id="UP001589707">
    <property type="component" value="Unassembled WGS sequence"/>
</dbReference>
<feature type="compositionally biased region" description="Gly residues" evidence="1">
    <location>
        <begin position="379"/>
        <end position="388"/>
    </location>
</feature>
<evidence type="ECO:0000313" key="3">
    <source>
        <dbReference type="EMBL" id="MFB9777762.1"/>
    </source>
</evidence>
<keyword evidence="2" id="KW-1133">Transmembrane helix</keyword>
<sequence length="874" mass="89751">MTSARARLSPLRRWAALSAVCTLIAVLLGTGAVPVAVPAAAQPTYPSPAPTAPEAGPTSEAQDGEETAGADADIAPAGVDVTFDEVTPVIEPDGTLRITGRIINSGTEEITDPRLDFTISRRVLDSRDAINSWKDQPLRYRLLGDTTSAAQQRAAEEDADSSDADEGDAEEPTLEIDALPETIGPKSEATFALTADAETLDLPRSRPLNSWGAYGLAVALTSEDAEAAEELSITRTAFTTWYPDPQLMPSRVTFLVPVTLPGFDPGGRFSAEALEEAAGPDGALSSALSAVTAADEVAIALDPRLLGSVEDVLGITQAREAEADSGNGDGGPGNGSDDKSANEGSAPPASGAESPSPQGGSADQSPASPPSEEADDGNGDGNGEGSGEGDQSPAPSQRAEQFPQLSGWYSDFVDAAQQRTVITLPYADADLTALDAASQAGLRAAAEAESDSLLTTLPEARTDIIWPASGSVTRSFVNRTAEAGDQTMIVSDIQQPSARGYTSSAISTLAVADAEAGLNSLAVDTGLSEAAAIAGPDDTKVLGVSELIAESSAITTERPFDPRSLLITLPRQAAGPHWAEAISQTAAAPWIELQSFEELRDSEPVQRAPLADPTRDAAERAAGLRRLGEAQATAEEAAAAFGNPASVRGRLTRAALTCTSTAWAGVGDDASFGSCVDSAEAEVAELTGGIRPDEGSAVLLVTGEKTTIPVRIDNATREPAHVMARVVPKTPQLRTEVSEPVVISPGEQARVEVPVEGLANADVQTRIELIAAAPPGAAAAADGAGGADSAGEDAAADSAPALTSTAEHYVLPKTTGLTVRVRTDWENIGAAVIGAGLFIVLLVGLYSSVSRGRRKIPKSQLDAAVARAHENDPG</sequence>
<feature type="region of interest" description="Disordered" evidence="1">
    <location>
        <begin position="44"/>
        <end position="69"/>
    </location>
</feature>
<keyword evidence="2" id="KW-0472">Membrane</keyword>
<evidence type="ECO:0000313" key="4">
    <source>
        <dbReference type="Proteomes" id="UP001589707"/>
    </source>
</evidence>
<dbReference type="EMBL" id="JBHMAU010000130">
    <property type="protein sequence ID" value="MFB9777762.1"/>
    <property type="molecule type" value="Genomic_DNA"/>
</dbReference>
<proteinExistence type="predicted"/>
<organism evidence="3 4">
    <name type="scientific">Brevibacterium otitidis</name>
    <dbReference type="NCBI Taxonomy" id="53364"/>
    <lineage>
        <taxon>Bacteria</taxon>
        <taxon>Bacillati</taxon>
        <taxon>Actinomycetota</taxon>
        <taxon>Actinomycetes</taxon>
        <taxon>Micrococcales</taxon>
        <taxon>Brevibacteriaceae</taxon>
        <taxon>Brevibacterium</taxon>
    </lineage>
</organism>
<feature type="compositionally biased region" description="Low complexity" evidence="1">
    <location>
        <begin position="343"/>
        <end position="362"/>
    </location>
</feature>